<keyword evidence="5 10" id="KW-1133">Transmembrane helix</keyword>
<evidence type="ECO:0000313" key="11">
    <source>
        <dbReference type="EMBL" id="PSL35561.1"/>
    </source>
</evidence>
<evidence type="ECO:0000256" key="7">
    <source>
        <dbReference type="ARBA" id="ARBA00038151"/>
    </source>
</evidence>
<dbReference type="SUPFAM" id="SSF103481">
    <property type="entry name" value="Multidrug resistance efflux transporter EmrE"/>
    <property type="match status" value="1"/>
</dbReference>
<dbReference type="GO" id="GO:0005886">
    <property type="term" value="C:plasma membrane"/>
    <property type="evidence" value="ECO:0007669"/>
    <property type="project" value="UniProtKB-SubCell"/>
</dbReference>
<feature type="transmembrane region" description="Helical" evidence="10">
    <location>
        <begin position="104"/>
        <end position="121"/>
    </location>
</feature>
<evidence type="ECO:0000256" key="6">
    <source>
        <dbReference type="ARBA" id="ARBA00023136"/>
    </source>
</evidence>
<proteinExistence type="inferred from homology"/>
<dbReference type="PANTHER" id="PTHR30561">
    <property type="entry name" value="SMR FAMILY PROTON-DEPENDENT DRUG EFFLUX TRANSPORTER SUGE"/>
    <property type="match status" value="1"/>
</dbReference>
<comment type="subcellular location">
    <subcellularLocation>
        <location evidence="1 9">Cell membrane</location>
        <topology evidence="1 9">Multi-pass membrane protein</topology>
    </subcellularLocation>
</comment>
<evidence type="ECO:0000256" key="5">
    <source>
        <dbReference type="ARBA" id="ARBA00022989"/>
    </source>
</evidence>
<evidence type="ECO:0000256" key="2">
    <source>
        <dbReference type="ARBA" id="ARBA00022448"/>
    </source>
</evidence>
<keyword evidence="4 9" id="KW-0812">Transmembrane</keyword>
<gene>
    <name evidence="11" type="ORF">CLV42_101321</name>
</gene>
<organism evidence="11 12">
    <name type="scientific">Chitinophaga ginsengisoli</name>
    <dbReference type="NCBI Taxonomy" id="363837"/>
    <lineage>
        <taxon>Bacteria</taxon>
        <taxon>Pseudomonadati</taxon>
        <taxon>Bacteroidota</taxon>
        <taxon>Chitinophagia</taxon>
        <taxon>Chitinophagales</taxon>
        <taxon>Chitinophagaceae</taxon>
        <taxon>Chitinophaga</taxon>
    </lineage>
</organism>
<evidence type="ECO:0000313" key="12">
    <source>
        <dbReference type="Proteomes" id="UP000240978"/>
    </source>
</evidence>
<dbReference type="Gene3D" id="1.10.3730.20">
    <property type="match status" value="1"/>
</dbReference>
<dbReference type="GO" id="GO:0022857">
    <property type="term" value="F:transmembrane transporter activity"/>
    <property type="evidence" value="ECO:0007669"/>
    <property type="project" value="InterPro"/>
</dbReference>
<sequence>MAWVYIFIATIMEIAWTFCVKFMDIKKIGAIRWSRFFSDGESVLLLLPLLGYIVFGLSNVYFFSLSLKQIPMSVALAVWMGIVLVGTFLLEVLLLKQSWQVSQLFFMGLILVGVIGLKTSIKIP</sequence>
<evidence type="ECO:0000256" key="10">
    <source>
        <dbReference type="SAM" id="Phobius"/>
    </source>
</evidence>
<dbReference type="InterPro" id="IPR000390">
    <property type="entry name" value="Small_drug/metabolite_transptr"/>
</dbReference>
<dbReference type="Proteomes" id="UP000240978">
    <property type="component" value="Unassembled WGS sequence"/>
</dbReference>
<feature type="transmembrane region" description="Helical" evidence="10">
    <location>
        <begin position="70"/>
        <end position="92"/>
    </location>
</feature>
<keyword evidence="12" id="KW-1185">Reference proteome</keyword>
<dbReference type="InterPro" id="IPR045324">
    <property type="entry name" value="Small_multidrug_res"/>
</dbReference>
<accession>A0A2P8GNM4</accession>
<evidence type="ECO:0000256" key="4">
    <source>
        <dbReference type="ARBA" id="ARBA00022692"/>
    </source>
</evidence>
<keyword evidence="3" id="KW-1003">Cell membrane</keyword>
<comment type="similarity">
    <text evidence="7">Belongs to the drug/metabolite transporter (DMT) superfamily. Small multidrug resistance (SMR) (TC 2.A.7.1) family. Gdx/SugE subfamily.</text>
</comment>
<evidence type="ECO:0000256" key="9">
    <source>
        <dbReference type="RuleBase" id="RU003942"/>
    </source>
</evidence>
<keyword evidence="2" id="KW-0813">Transport</keyword>
<dbReference type="Pfam" id="PF00893">
    <property type="entry name" value="Multi_Drug_Res"/>
    <property type="match status" value="1"/>
</dbReference>
<dbReference type="EMBL" id="PYGK01000001">
    <property type="protein sequence ID" value="PSL35561.1"/>
    <property type="molecule type" value="Genomic_DNA"/>
</dbReference>
<feature type="transmembrane region" description="Helical" evidence="10">
    <location>
        <begin position="6"/>
        <end position="23"/>
    </location>
</feature>
<dbReference type="RefSeq" id="WP_106600146.1">
    <property type="nucleotide sequence ID" value="NZ_PYGK01000001.1"/>
</dbReference>
<evidence type="ECO:0000256" key="3">
    <source>
        <dbReference type="ARBA" id="ARBA00022475"/>
    </source>
</evidence>
<dbReference type="InterPro" id="IPR037185">
    <property type="entry name" value="EmrE-like"/>
</dbReference>
<feature type="transmembrane region" description="Helical" evidence="10">
    <location>
        <begin position="43"/>
        <end position="64"/>
    </location>
</feature>
<dbReference type="OrthoDB" id="21828at2"/>
<name>A0A2P8GNM4_9BACT</name>
<keyword evidence="6 10" id="KW-0472">Membrane</keyword>
<evidence type="ECO:0000256" key="8">
    <source>
        <dbReference type="ARBA" id="ARBA00039168"/>
    </source>
</evidence>
<dbReference type="PANTHER" id="PTHR30561:SF0">
    <property type="entry name" value="GUANIDINIUM EXPORTER"/>
    <property type="match status" value="1"/>
</dbReference>
<comment type="caution">
    <text evidence="11">The sequence shown here is derived from an EMBL/GenBank/DDBJ whole genome shotgun (WGS) entry which is preliminary data.</text>
</comment>
<protein>
    <recommendedName>
        <fullName evidence="8">Guanidinium exporter</fullName>
    </recommendedName>
</protein>
<dbReference type="AlphaFoldDB" id="A0A2P8GNM4"/>
<reference evidence="11 12" key="1">
    <citation type="submission" date="2018-03" db="EMBL/GenBank/DDBJ databases">
        <title>Genomic Encyclopedia of Archaeal and Bacterial Type Strains, Phase II (KMG-II): from individual species to whole genera.</title>
        <authorList>
            <person name="Goeker M."/>
        </authorList>
    </citation>
    <scope>NUCLEOTIDE SEQUENCE [LARGE SCALE GENOMIC DNA]</scope>
    <source>
        <strain evidence="11 12">DSM 18107</strain>
    </source>
</reference>
<evidence type="ECO:0000256" key="1">
    <source>
        <dbReference type="ARBA" id="ARBA00004651"/>
    </source>
</evidence>